<dbReference type="Pfam" id="PF18953">
    <property type="entry name" value="SAP_new25"/>
    <property type="match status" value="1"/>
</dbReference>
<feature type="domain" description="DUF6434" evidence="1">
    <location>
        <begin position="82"/>
        <end position="131"/>
    </location>
</feature>
<dbReference type="AlphaFoldDB" id="A0A1F4S0Q0"/>
<sequence>MNKRPILNKNISFKDFNNWYFEKDELVNFCRDNGLKITGQKLDIKARVENFLKTGESHQAPIENNKKTKEIKQTPPKSINEEIPDNYTSSELYRKYFKSVIGPHFHFTAYMMKHMKEHPKMTFKDYINEWIAEYERRKDKSYKPQIMKSCEYNQYIRDFFSDNPTRKLKEAIQCWKYKRNLPGNNKYTKDDLRILNVGKNE</sequence>
<organism evidence="2 3">
    <name type="scientific">candidate division WOR-1 bacterium RIFOXYB2_FULL_36_35</name>
    <dbReference type="NCBI Taxonomy" id="1802578"/>
    <lineage>
        <taxon>Bacteria</taxon>
        <taxon>Bacillati</taxon>
        <taxon>Saganbacteria</taxon>
    </lineage>
</organism>
<dbReference type="Pfam" id="PF20026">
    <property type="entry name" value="DUF6434"/>
    <property type="match status" value="1"/>
</dbReference>
<comment type="caution">
    <text evidence="2">The sequence shown here is derived from an EMBL/GenBank/DDBJ whole genome shotgun (WGS) entry which is preliminary data.</text>
</comment>
<gene>
    <name evidence="2" type="ORF">A2290_02350</name>
</gene>
<reference evidence="2 3" key="1">
    <citation type="journal article" date="2016" name="Nat. Commun.">
        <title>Thousands of microbial genomes shed light on interconnected biogeochemical processes in an aquifer system.</title>
        <authorList>
            <person name="Anantharaman K."/>
            <person name="Brown C.T."/>
            <person name="Hug L.A."/>
            <person name="Sharon I."/>
            <person name="Castelle C.J."/>
            <person name="Probst A.J."/>
            <person name="Thomas B.C."/>
            <person name="Singh A."/>
            <person name="Wilkins M.J."/>
            <person name="Karaoz U."/>
            <person name="Brodie E.L."/>
            <person name="Williams K.H."/>
            <person name="Hubbard S.S."/>
            <person name="Banfield J.F."/>
        </authorList>
    </citation>
    <scope>NUCLEOTIDE SEQUENCE [LARGE SCALE GENOMIC DNA]</scope>
</reference>
<evidence type="ECO:0000313" key="2">
    <source>
        <dbReference type="EMBL" id="OGC14012.1"/>
    </source>
</evidence>
<dbReference type="EMBL" id="MEUA01000044">
    <property type="protein sequence ID" value="OGC14012.1"/>
    <property type="molecule type" value="Genomic_DNA"/>
</dbReference>
<dbReference type="Proteomes" id="UP000177905">
    <property type="component" value="Unassembled WGS sequence"/>
</dbReference>
<evidence type="ECO:0000313" key="3">
    <source>
        <dbReference type="Proteomes" id="UP000177905"/>
    </source>
</evidence>
<dbReference type="InterPro" id="IPR045492">
    <property type="entry name" value="DUF6434"/>
</dbReference>
<evidence type="ECO:0000259" key="1">
    <source>
        <dbReference type="Pfam" id="PF20026"/>
    </source>
</evidence>
<name>A0A1F4S0Q0_UNCSA</name>
<protein>
    <recommendedName>
        <fullName evidence="1">DUF6434 domain-containing protein</fullName>
    </recommendedName>
</protein>
<proteinExistence type="predicted"/>
<accession>A0A1F4S0Q0</accession>